<organism evidence="1 2">
    <name type="scientific">Araneus ventricosus</name>
    <name type="common">Orbweaver spider</name>
    <name type="synonym">Epeira ventricosa</name>
    <dbReference type="NCBI Taxonomy" id="182803"/>
    <lineage>
        <taxon>Eukaryota</taxon>
        <taxon>Metazoa</taxon>
        <taxon>Ecdysozoa</taxon>
        <taxon>Arthropoda</taxon>
        <taxon>Chelicerata</taxon>
        <taxon>Arachnida</taxon>
        <taxon>Araneae</taxon>
        <taxon>Araneomorphae</taxon>
        <taxon>Entelegynae</taxon>
        <taxon>Araneoidea</taxon>
        <taxon>Araneidae</taxon>
        <taxon>Araneus</taxon>
    </lineage>
</organism>
<sequence length="122" mass="13484">MLTKTDDDATFTGAMVTGLVMKSEMVSSVGEFTTLSHRTTVLRQSFRLDLLRAVSCSTLRSGIFPSRELKAVEVSYARACLTHRISPLASPLTLSDIETRLLDQNSKIRPNLLKNKAKKGQI</sequence>
<proteinExistence type="predicted"/>
<comment type="caution">
    <text evidence="1">The sequence shown here is derived from an EMBL/GenBank/DDBJ whole genome shotgun (WGS) entry which is preliminary data.</text>
</comment>
<gene>
    <name evidence="1" type="ORF">AVEN_78304_1</name>
</gene>
<protein>
    <submittedName>
        <fullName evidence="1">Uncharacterized protein</fullName>
    </submittedName>
</protein>
<dbReference type="Proteomes" id="UP000499080">
    <property type="component" value="Unassembled WGS sequence"/>
</dbReference>
<dbReference type="AlphaFoldDB" id="A0A4Y2UZ04"/>
<name>A0A4Y2UZ04_ARAVE</name>
<dbReference type="EMBL" id="BGPR01041869">
    <property type="protein sequence ID" value="GBO18225.1"/>
    <property type="molecule type" value="Genomic_DNA"/>
</dbReference>
<keyword evidence="2" id="KW-1185">Reference proteome</keyword>
<reference evidence="1 2" key="1">
    <citation type="journal article" date="2019" name="Sci. Rep.">
        <title>Orb-weaving spider Araneus ventricosus genome elucidates the spidroin gene catalogue.</title>
        <authorList>
            <person name="Kono N."/>
            <person name="Nakamura H."/>
            <person name="Ohtoshi R."/>
            <person name="Moran D.A.P."/>
            <person name="Shinohara A."/>
            <person name="Yoshida Y."/>
            <person name="Fujiwara M."/>
            <person name="Mori M."/>
            <person name="Tomita M."/>
            <person name="Arakawa K."/>
        </authorList>
    </citation>
    <scope>NUCLEOTIDE SEQUENCE [LARGE SCALE GENOMIC DNA]</scope>
</reference>
<evidence type="ECO:0000313" key="1">
    <source>
        <dbReference type="EMBL" id="GBO18225.1"/>
    </source>
</evidence>
<accession>A0A4Y2UZ04</accession>
<evidence type="ECO:0000313" key="2">
    <source>
        <dbReference type="Proteomes" id="UP000499080"/>
    </source>
</evidence>